<organism evidence="2 3">
    <name type="scientific">Periplaneta americana</name>
    <name type="common">American cockroach</name>
    <name type="synonym">Blatta americana</name>
    <dbReference type="NCBI Taxonomy" id="6978"/>
    <lineage>
        <taxon>Eukaryota</taxon>
        <taxon>Metazoa</taxon>
        <taxon>Ecdysozoa</taxon>
        <taxon>Arthropoda</taxon>
        <taxon>Hexapoda</taxon>
        <taxon>Insecta</taxon>
        <taxon>Pterygota</taxon>
        <taxon>Neoptera</taxon>
        <taxon>Polyneoptera</taxon>
        <taxon>Dictyoptera</taxon>
        <taxon>Blattodea</taxon>
        <taxon>Blattoidea</taxon>
        <taxon>Blattidae</taxon>
        <taxon>Blattinae</taxon>
        <taxon>Periplaneta</taxon>
    </lineage>
</organism>
<accession>A0ABQ8SK95</accession>
<evidence type="ECO:0000256" key="1">
    <source>
        <dbReference type="SAM" id="MobiDB-lite"/>
    </source>
</evidence>
<protein>
    <submittedName>
        <fullName evidence="2">Uncharacterized protein</fullName>
    </submittedName>
</protein>
<gene>
    <name evidence="2" type="ORF">ANN_23137</name>
</gene>
<feature type="region of interest" description="Disordered" evidence="1">
    <location>
        <begin position="19"/>
        <end position="38"/>
    </location>
</feature>
<dbReference type="Proteomes" id="UP001148838">
    <property type="component" value="Unassembled WGS sequence"/>
</dbReference>
<evidence type="ECO:0000313" key="3">
    <source>
        <dbReference type="Proteomes" id="UP001148838"/>
    </source>
</evidence>
<sequence>MSPGSSTESHPAFARIGLRKNPGKNLNQVTCPDRDSNPGHLVSRPGALTVIPQLKCLFVRKLSPEDDLKYDSNSVNVYDTTFIITGENINEMQLKVYETIQASENWFDNNGLYVNKDKTQNVLFKMCNIEVNYAKLLGLTFDIDYGNRSFFDSHRDGKMSYHRTPVVEGGSKCRVRFSIFNPKQFLAYLKSSRVIGIERLDHFLHRLERLKSWPDIYVYLISYRNKLDFIKHDCESALRLDATRRSDFPTLPIRQKQLGFGGLFHEQMVNADLEGLSAFGFKISDIVIRKLLPNFVRSGLGETVERPWICCEIRNLHLLLLKMTSFQTEKKNYKYHCTMYIKLQNIFGNKLRITIFINGIVKYAIVML</sequence>
<name>A0ABQ8SK95_PERAM</name>
<reference evidence="2 3" key="1">
    <citation type="journal article" date="2022" name="Allergy">
        <title>Genome assembly and annotation of Periplaneta americana reveal a comprehensive cockroach allergen profile.</title>
        <authorList>
            <person name="Wang L."/>
            <person name="Xiong Q."/>
            <person name="Saelim N."/>
            <person name="Wang L."/>
            <person name="Nong W."/>
            <person name="Wan A.T."/>
            <person name="Shi M."/>
            <person name="Liu X."/>
            <person name="Cao Q."/>
            <person name="Hui J.H.L."/>
            <person name="Sookrung N."/>
            <person name="Leung T.F."/>
            <person name="Tungtrongchitr A."/>
            <person name="Tsui S.K.W."/>
        </authorList>
    </citation>
    <scope>NUCLEOTIDE SEQUENCE [LARGE SCALE GENOMIC DNA]</scope>
    <source>
        <strain evidence="2">PWHHKU_190912</strain>
    </source>
</reference>
<dbReference type="EMBL" id="JAJSOF020000025">
    <property type="protein sequence ID" value="KAJ4434575.1"/>
    <property type="molecule type" value="Genomic_DNA"/>
</dbReference>
<keyword evidence="3" id="KW-1185">Reference proteome</keyword>
<evidence type="ECO:0000313" key="2">
    <source>
        <dbReference type="EMBL" id="KAJ4434575.1"/>
    </source>
</evidence>
<comment type="caution">
    <text evidence="2">The sequence shown here is derived from an EMBL/GenBank/DDBJ whole genome shotgun (WGS) entry which is preliminary data.</text>
</comment>
<proteinExistence type="predicted"/>